<evidence type="ECO:0000256" key="1">
    <source>
        <dbReference type="ARBA" id="ARBA00004141"/>
    </source>
</evidence>
<dbReference type="GO" id="GO:0016020">
    <property type="term" value="C:membrane"/>
    <property type="evidence" value="ECO:0007669"/>
    <property type="project" value="InterPro"/>
</dbReference>
<dbReference type="Proteomes" id="UP001054821">
    <property type="component" value="Chromosome 5"/>
</dbReference>
<dbReference type="EMBL" id="JAJFAZ020000005">
    <property type="protein sequence ID" value="KAI5330479.1"/>
    <property type="molecule type" value="Genomic_DNA"/>
</dbReference>
<feature type="transmembrane region" description="Helical" evidence="5">
    <location>
        <begin position="87"/>
        <end position="104"/>
    </location>
</feature>
<keyword evidence="4 5" id="KW-0472">Membrane</keyword>
<name>A0AAD4VSG5_PRUDU</name>
<keyword evidence="7" id="KW-1185">Reference proteome</keyword>
<reference evidence="6 7" key="1">
    <citation type="journal article" date="2022" name="G3 (Bethesda)">
        <title>Whole-genome sequence and methylome profiling of the almond [Prunus dulcis (Mill.) D.A. Webb] cultivar 'Nonpareil'.</title>
        <authorList>
            <person name="D'Amico-Willman K.M."/>
            <person name="Ouma W.Z."/>
            <person name="Meulia T."/>
            <person name="Sideli G.M."/>
            <person name="Gradziel T.M."/>
            <person name="Fresnedo-Ramirez J."/>
        </authorList>
    </citation>
    <scope>NUCLEOTIDE SEQUENCE [LARGE SCALE GENOMIC DNA]</scope>
    <source>
        <strain evidence="6">Clone GOH B32 T37-40</strain>
    </source>
</reference>
<dbReference type="AlphaFoldDB" id="A0AAD4VSG5"/>
<dbReference type="GO" id="GO:0022857">
    <property type="term" value="F:transmembrane transporter activity"/>
    <property type="evidence" value="ECO:0007669"/>
    <property type="project" value="InterPro"/>
</dbReference>
<proteinExistence type="predicted"/>
<evidence type="ECO:0000256" key="5">
    <source>
        <dbReference type="SAM" id="Phobius"/>
    </source>
</evidence>
<evidence type="ECO:0000313" key="7">
    <source>
        <dbReference type="Proteomes" id="UP001054821"/>
    </source>
</evidence>
<gene>
    <name evidence="6" type="ORF">L3X38_029877</name>
</gene>
<evidence type="ECO:0000256" key="3">
    <source>
        <dbReference type="ARBA" id="ARBA00022989"/>
    </source>
</evidence>
<dbReference type="PANTHER" id="PTHR31218">
    <property type="entry name" value="WAT1-RELATED PROTEIN"/>
    <property type="match status" value="1"/>
</dbReference>
<dbReference type="InterPro" id="IPR037185">
    <property type="entry name" value="EmrE-like"/>
</dbReference>
<organism evidence="6 7">
    <name type="scientific">Prunus dulcis</name>
    <name type="common">Almond</name>
    <name type="synonym">Amygdalus dulcis</name>
    <dbReference type="NCBI Taxonomy" id="3755"/>
    <lineage>
        <taxon>Eukaryota</taxon>
        <taxon>Viridiplantae</taxon>
        <taxon>Streptophyta</taxon>
        <taxon>Embryophyta</taxon>
        <taxon>Tracheophyta</taxon>
        <taxon>Spermatophyta</taxon>
        <taxon>Magnoliopsida</taxon>
        <taxon>eudicotyledons</taxon>
        <taxon>Gunneridae</taxon>
        <taxon>Pentapetalae</taxon>
        <taxon>rosids</taxon>
        <taxon>fabids</taxon>
        <taxon>Rosales</taxon>
        <taxon>Rosaceae</taxon>
        <taxon>Amygdaloideae</taxon>
        <taxon>Amygdaleae</taxon>
        <taxon>Prunus</taxon>
    </lineage>
</organism>
<comment type="subcellular location">
    <subcellularLocation>
        <location evidence="1">Membrane</location>
        <topology evidence="1">Multi-pass membrane protein</topology>
    </subcellularLocation>
</comment>
<protein>
    <submittedName>
        <fullName evidence="6">Uncharacterized protein</fullName>
    </submittedName>
</protein>
<keyword evidence="2 5" id="KW-0812">Transmembrane</keyword>
<sequence length="105" mass="11283">MGTIASLGGATSITLHKGLPLLNQTEPIQGRTPLTEEMSSSTDMQNWKWGCIYLLGHCVAWASWMVFQPLQTTLVAVMATLVLGDQLYSGGIIGALLIMLGLYSV</sequence>
<evidence type="ECO:0000256" key="2">
    <source>
        <dbReference type="ARBA" id="ARBA00022692"/>
    </source>
</evidence>
<dbReference type="SUPFAM" id="SSF103481">
    <property type="entry name" value="Multidrug resistance efflux transporter EmrE"/>
    <property type="match status" value="1"/>
</dbReference>
<evidence type="ECO:0000256" key="4">
    <source>
        <dbReference type="ARBA" id="ARBA00023136"/>
    </source>
</evidence>
<feature type="transmembrane region" description="Helical" evidence="5">
    <location>
        <begin position="47"/>
        <end position="67"/>
    </location>
</feature>
<evidence type="ECO:0000313" key="6">
    <source>
        <dbReference type="EMBL" id="KAI5330479.1"/>
    </source>
</evidence>
<dbReference type="InterPro" id="IPR030184">
    <property type="entry name" value="WAT1-related"/>
</dbReference>
<comment type="caution">
    <text evidence="6">The sequence shown here is derived from an EMBL/GenBank/DDBJ whole genome shotgun (WGS) entry which is preliminary data.</text>
</comment>
<accession>A0AAD4VSG5</accession>
<keyword evidence="3 5" id="KW-1133">Transmembrane helix</keyword>